<dbReference type="HAMAP" id="MF_01965">
    <property type="entry name" value="NADHX_dehydratase"/>
    <property type="match status" value="1"/>
</dbReference>
<dbReference type="PROSITE" id="PS51385">
    <property type="entry name" value="YJEF_N"/>
    <property type="match status" value="1"/>
</dbReference>
<comment type="catalytic activity">
    <reaction evidence="15 17 19">
        <text>(6S)-NADHX + ADP = AMP + phosphate + NADH + H(+)</text>
        <dbReference type="Rhea" id="RHEA:32223"/>
        <dbReference type="ChEBI" id="CHEBI:15378"/>
        <dbReference type="ChEBI" id="CHEBI:43474"/>
        <dbReference type="ChEBI" id="CHEBI:57945"/>
        <dbReference type="ChEBI" id="CHEBI:64074"/>
        <dbReference type="ChEBI" id="CHEBI:456215"/>
        <dbReference type="ChEBI" id="CHEBI:456216"/>
        <dbReference type="EC" id="4.2.1.136"/>
    </reaction>
</comment>
<proteinExistence type="inferred from homology"/>
<dbReference type="GO" id="GO:0052855">
    <property type="term" value="F:ADP-dependent NAD(P)H-hydrate dehydratase activity"/>
    <property type="evidence" value="ECO:0007669"/>
    <property type="project" value="UniProtKB-UniRule"/>
</dbReference>
<dbReference type="HOGENOM" id="CLU_024853_4_1_2"/>
<dbReference type="CDD" id="cd01171">
    <property type="entry name" value="YXKO-related"/>
    <property type="match status" value="1"/>
</dbReference>
<dbReference type="RefSeq" id="WP_009071656.1">
    <property type="nucleotide sequence ID" value="NZ_JH597761.1"/>
</dbReference>
<comment type="function">
    <text evidence="17">Catalyzes the dehydration of the S-form of NAD(P)HX at the expense of ADP, which is converted to AMP. Together with NAD(P)HX epimerase, which catalyzes the epimerization of the S- and R-forms, the enzyme allows the repair of both epimers of NAD(P)HX, a damaged form of NAD(P)H that is a result of enzymatic or heat-dependent hydration.</text>
</comment>
<keyword evidence="11 18" id="KW-0413">Isomerase</keyword>
<dbReference type="MoonProt" id="H2C3I7"/>
<feature type="binding site" evidence="18">
    <location>
        <begin position="126"/>
        <end position="132"/>
    </location>
    <ligand>
        <name>(6S)-NADPHX</name>
        <dbReference type="ChEBI" id="CHEBI:64076"/>
    </ligand>
</feature>
<feature type="domain" description="YjeF C-terminal" evidence="20">
    <location>
        <begin position="210"/>
        <end position="486"/>
    </location>
</feature>
<dbReference type="GO" id="GO:0110051">
    <property type="term" value="P:metabolite repair"/>
    <property type="evidence" value="ECO:0007669"/>
    <property type="project" value="TreeGrafter"/>
</dbReference>
<feature type="binding site" evidence="17">
    <location>
        <position position="245"/>
    </location>
    <ligand>
        <name>(6S)-NADPHX</name>
        <dbReference type="ChEBI" id="CHEBI:64076"/>
    </ligand>
</feature>
<evidence type="ECO:0000256" key="1">
    <source>
        <dbReference type="ARBA" id="ARBA00000013"/>
    </source>
</evidence>
<dbReference type="InterPro" id="IPR030677">
    <property type="entry name" value="Nnr"/>
</dbReference>
<dbReference type="GO" id="GO:0005524">
    <property type="term" value="F:ATP binding"/>
    <property type="evidence" value="ECO:0007669"/>
    <property type="project" value="UniProtKB-UniRule"/>
</dbReference>
<feature type="binding site" evidence="17">
    <location>
        <position position="313"/>
    </location>
    <ligand>
        <name>(6S)-NADPHX</name>
        <dbReference type="ChEBI" id="CHEBI:64076"/>
    </ligand>
</feature>
<comment type="similarity">
    <text evidence="18">Belongs to the NnrE/AIBP family.</text>
</comment>
<keyword evidence="10 17" id="KW-0520">NAD</keyword>
<dbReference type="InterPro" id="IPR004443">
    <property type="entry name" value="YjeF_N_dom"/>
</dbReference>
<comment type="catalytic activity">
    <reaction evidence="16 17 19">
        <text>(6S)-NADPHX + ADP = AMP + phosphate + NADPH + H(+)</text>
        <dbReference type="Rhea" id="RHEA:32235"/>
        <dbReference type="ChEBI" id="CHEBI:15378"/>
        <dbReference type="ChEBI" id="CHEBI:43474"/>
        <dbReference type="ChEBI" id="CHEBI:57783"/>
        <dbReference type="ChEBI" id="CHEBI:64076"/>
        <dbReference type="ChEBI" id="CHEBI:456215"/>
        <dbReference type="ChEBI" id="CHEBI:456216"/>
        <dbReference type="EC" id="4.2.1.136"/>
    </reaction>
</comment>
<evidence type="ECO:0000256" key="7">
    <source>
        <dbReference type="ARBA" id="ARBA00022840"/>
    </source>
</evidence>
<evidence type="ECO:0000256" key="9">
    <source>
        <dbReference type="ARBA" id="ARBA00022958"/>
    </source>
</evidence>
<evidence type="ECO:0000256" key="15">
    <source>
        <dbReference type="ARBA" id="ARBA00048238"/>
    </source>
</evidence>
<dbReference type="InterPro" id="IPR000631">
    <property type="entry name" value="CARKD"/>
</dbReference>
<evidence type="ECO:0000256" key="19">
    <source>
        <dbReference type="PIRNR" id="PIRNR017184"/>
    </source>
</evidence>
<comment type="similarity">
    <text evidence="3 19">In the N-terminal section; belongs to the NnrE/AIBP family.</text>
</comment>
<dbReference type="NCBIfam" id="TIGR00196">
    <property type="entry name" value="yjeF_cterm"/>
    <property type="match status" value="1"/>
</dbReference>
<keyword evidence="12 17" id="KW-0456">Lyase</keyword>
<feature type="binding site" evidence="17">
    <location>
        <position position="362"/>
    </location>
    <ligand>
        <name>(6S)-NADPHX</name>
        <dbReference type="ChEBI" id="CHEBI:64076"/>
    </ligand>
</feature>
<comment type="cofactor">
    <cofactor evidence="18 19">
        <name>K(+)</name>
        <dbReference type="ChEBI" id="CHEBI:29103"/>
    </cofactor>
    <text evidence="18 19">Binds 1 potassium ion per subunit.</text>
</comment>
<feature type="binding site" evidence="18">
    <location>
        <position position="158"/>
    </location>
    <ligand>
        <name>K(+)</name>
        <dbReference type="ChEBI" id="CHEBI:29103"/>
    </ligand>
</feature>
<dbReference type="PANTHER" id="PTHR12592">
    <property type="entry name" value="ATP-DEPENDENT (S)-NAD(P)H-HYDRATE DEHYDRATASE FAMILY MEMBER"/>
    <property type="match status" value="1"/>
</dbReference>
<dbReference type="GO" id="GO:0046872">
    <property type="term" value="F:metal ion binding"/>
    <property type="evidence" value="ECO:0007669"/>
    <property type="project" value="UniProtKB-UniRule"/>
</dbReference>
<dbReference type="SUPFAM" id="SSF53613">
    <property type="entry name" value="Ribokinase-like"/>
    <property type="match status" value="1"/>
</dbReference>
<protein>
    <recommendedName>
        <fullName evidence="19">Bifunctional NAD(P)H-hydrate repair enzyme</fullName>
    </recommendedName>
    <alternativeName>
        <fullName evidence="19">Nicotinamide nucleotide repair protein</fullName>
    </alternativeName>
    <domain>
        <recommendedName>
            <fullName evidence="19">ADP-dependent (S)-NAD(P)H-hydrate dehydratase</fullName>
            <ecNumber evidence="19">4.2.1.136</ecNumber>
        </recommendedName>
        <alternativeName>
            <fullName evidence="19">ADP-dependent NAD(P)HX dehydratase</fullName>
        </alternativeName>
    </domain>
    <domain>
        <recommendedName>
            <fullName evidence="19">NAD(P)H-hydrate epimerase</fullName>
            <ecNumber evidence="19">5.1.99.6</ecNumber>
        </recommendedName>
    </domain>
</protein>
<dbReference type="NCBIfam" id="TIGR00197">
    <property type="entry name" value="yjeF_nterm"/>
    <property type="match status" value="1"/>
</dbReference>
<dbReference type="STRING" id="671065.MetMK1DRAFT_00013110"/>
<comment type="subunit">
    <text evidence="17">Homotetramer.</text>
</comment>
<comment type="caution">
    <text evidence="17">Lacks conserved residue(s) required for the propagation of feature annotation.</text>
</comment>
<organism evidence="22 23">
    <name type="scientific">Metallosphaera yellowstonensis MK1</name>
    <dbReference type="NCBI Taxonomy" id="671065"/>
    <lineage>
        <taxon>Archaea</taxon>
        <taxon>Thermoproteota</taxon>
        <taxon>Thermoprotei</taxon>
        <taxon>Sulfolobales</taxon>
        <taxon>Sulfolobaceae</taxon>
        <taxon>Metallosphaera</taxon>
    </lineage>
</organism>
<dbReference type="Proteomes" id="UP000003980">
    <property type="component" value="Unassembled WGS sequence"/>
</dbReference>
<evidence type="ECO:0000256" key="17">
    <source>
        <dbReference type="HAMAP-Rule" id="MF_01965"/>
    </source>
</evidence>
<evidence type="ECO:0000256" key="18">
    <source>
        <dbReference type="HAMAP-Rule" id="MF_01966"/>
    </source>
</evidence>
<keyword evidence="5 18" id="KW-0479">Metal-binding</keyword>
<keyword evidence="6 17" id="KW-0547">Nucleotide-binding</keyword>
<dbReference type="PROSITE" id="PS01050">
    <property type="entry name" value="YJEF_C_2"/>
    <property type="match status" value="1"/>
</dbReference>
<comment type="similarity">
    <text evidence="4 19">In the C-terminal section; belongs to the NnrD/CARKD family.</text>
</comment>
<dbReference type="SUPFAM" id="SSF64153">
    <property type="entry name" value="YjeF N-terminal domain-like"/>
    <property type="match status" value="1"/>
</dbReference>
<comment type="cofactor">
    <cofactor evidence="17">
        <name>Mg(2+)</name>
        <dbReference type="ChEBI" id="CHEBI:18420"/>
    </cofactor>
</comment>
<evidence type="ECO:0000256" key="13">
    <source>
        <dbReference type="ARBA" id="ARBA00023268"/>
    </source>
</evidence>
<dbReference type="PIRSF" id="PIRSF017184">
    <property type="entry name" value="Nnr"/>
    <property type="match status" value="1"/>
</dbReference>
<dbReference type="GO" id="GO:0046496">
    <property type="term" value="P:nicotinamide nucleotide metabolic process"/>
    <property type="evidence" value="ECO:0007669"/>
    <property type="project" value="UniProtKB-UniRule"/>
</dbReference>
<dbReference type="GO" id="GO:0052856">
    <property type="term" value="F:NAD(P)HX epimerase activity"/>
    <property type="evidence" value="ECO:0007669"/>
    <property type="project" value="UniProtKB-UniRule"/>
</dbReference>
<evidence type="ECO:0000256" key="10">
    <source>
        <dbReference type="ARBA" id="ARBA00023027"/>
    </source>
</evidence>
<feature type="binding site" evidence="17">
    <location>
        <position position="427"/>
    </location>
    <ligand>
        <name>AMP</name>
        <dbReference type="ChEBI" id="CHEBI:456215"/>
    </ligand>
</feature>
<comment type="catalytic activity">
    <reaction evidence="2 18 19">
        <text>(6R)-NADPHX = (6S)-NADPHX</text>
        <dbReference type="Rhea" id="RHEA:32227"/>
        <dbReference type="ChEBI" id="CHEBI:64076"/>
        <dbReference type="ChEBI" id="CHEBI:64077"/>
        <dbReference type="EC" id="5.1.99.6"/>
    </reaction>
</comment>
<evidence type="ECO:0000313" key="22">
    <source>
        <dbReference type="EMBL" id="EHP70808.1"/>
    </source>
</evidence>
<dbReference type="AlphaFoldDB" id="H2C3I7"/>
<gene>
    <name evidence="17" type="primary">nnrD</name>
    <name evidence="18" type="synonym">nnrE</name>
    <name evidence="22" type="ORF">MetMK1DRAFT_00013110</name>
</gene>
<dbReference type="PANTHER" id="PTHR12592:SF0">
    <property type="entry name" value="ATP-DEPENDENT (S)-NAD(P)H-HYDRATE DEHYDRATASE"/>
    <property type="match status" value="1"/>
</dbReference>
<name>H2C3I7_9CREN</name>
<feature type="binding site" evidence="17">
    <location>
        <position position="428"/>
    </location>
    <ligand>
        <name>(6S)-NADPHX</name>
        <dbReference type="ChEBI" id="CHEBI:64076"/>
    </ligand>
</feature>
<dbReference type="PROSITE" id="PS51383">
    <property type="entry name" value="YJEF_C_3"/>
    <property type="match status" value="1"/>
</dbReference>
<sequence length="501" mass="53644">MITSKRMRALEINSDSLGVSTLQLMENAGRAVVEEIEKEVSLDNVSATVFVGHGGKGGDGLVVARQLAGRGAKVRVILLGEIKHKDALVNLNAVMEMDYSVELKEVYDLSELTSTKSDVLIDAMLGTGVKGKIREPFVTAIEVFNKSQGFKVSIDVPSGLDPDTGESLGAHVTPDLVVTFHDMKVGLLKVGFRTVVKKIGIPPEAELYVGPGDLMVNLKPRDMKSRKGVGGRVLVVGGSKTFSGAPALAGMAALRTGADLVYIASPEETAKTIASYSPDLIVVKLRGENFNQRNLEELKPWAEKANAVIFGPGLGLDPETIEAALPFLEMLMSLGKPVVLDADGLKAAKGHRLNKNVVITPHPGEFKIFFGEDQELNERKRIQQVMRKAEECNCVILLKGYLDIISDGREFRLNKTGNPGMTTGGTGDTLTGIIGTLLAQGLTTFDAASIGALINSLAGTVAFSNYGAHITATDVIANIPYVMNDPVGAFKKKVYKRVISW</sequence>
<comment type="similarity">
    <text evidence="17">Belongs to the NnrD/CARKD family.</text>
</comment>
<evidence type="ECO:0000259" key="20">
    <source>
        <dbReference type="PROSITE" id="PS51383"/>
    </source>
</evidence>
<dbReference type="Pfam" id="PF03853">
    <property type="entry name" value="YjeF_N"/>
    <property type="match status" value="1"/>
</dbReference>
<evidence type="ECO:0000256" key="6">
    <source>
        <dbReference type="ARBA" id="ARBA00022741"/>
    </source>
</evidence>
<dbReference type="InterPro" id="IPR036652">
    <property type="entry name" value="YjeF_N_dom_sf"/>
</dbReference>
<dbReference type="EC" id="4.2.1.136" evidence="19"/>
<dbReference type="HAMAP" id="MF_01966">
    <property type="entry name" value="NADHX_epimerase"/>
    <property type="match status" value="1"/>
</dbReference>
<feature type="binding site" evidence="18">
    <location>
        <position position="122"/>
    </location>
    <ligand>
        <name>K(+)</name>
        <dbReference type="ChEBI" id="CHEBI:29103"/>
    </ligand>
</feature>
<evidence type="ECO:0000256" key="8">
    <source>
        <dbReference type="ARBA" id="ARBA00022857"/>
    </source>
</evidence>
<evidence type="ECO:0000256" key="14">
    <source>
        <dbReference type="ARBA" id="ARBA00025153"/>
    </source>
</evidence>
<keyword evidence="23" id="KW-1185">Reference proteome</keyword>
<keyword evidence="7 17" id="KW-0067">ATP-binding</keyword>
<accession>H2C3I7</accession>
<keyword evidence="13" id="KW-0511">Multifunctional enzyme</keyword>
<dbReference type="EC" id="5.1.99.6" evidence="19"/>
<dbReference type="InterPro" id="IPR017953">
    <property type="entry name" value="Carbohydrate_kinase_pred_CS"/>
</dbReference>
<feature type="domain" description="YjeF N-terminal" evidence="21">
    <location>
        <begin position="7"/>
        <end position="207"/>
    </location>
</feature>
<evidence type="ECO:0000256" key="11">
    <source>
        <dbReference type="ARBA" id="ARBA00023235"/>
    </source>
</evidence>
<evidence type="ECO:0000256" key="4">
    <source>
        <dbReference type="ARBA" id="ARBA00009524"/>
    </source>
</evidence>
<dbReference type="EMBL" id="JH597761">
    <property type="protein sequence ID" value="EHP70808.1"/>
    <property type="molecule type" value="Genomic_DNA"/>
</dbReference>
<comment type="function">
    <text evidence="18">Catalyzes the epimerization of the S- and R-forms of NAD(P)HX, a damaged form of NAD(P)H that is a result of enzymatic or heat-dependent hydration. This is a prerequisite for the S-specific NAD(P)H-hydrate dehydratase to allow the repair of both epimers of NAD(P)HX.</text>
</comment>
<keyword evidence="8 17" id="KW-0521">NADP</keyword>
<dbReference type="Gene3D" id="3.40.50.10260">
    <property type="entry name" value="YjeF N-terminal domain"/>
    <property type="match status" value="1"/>
</dbReference>
<keyword evidence="9 18" id="KW-0630">Potassium</keyword>
<evidence type="ECO:0000256" key="16">
    <source>
        <dbReference type="ARBA" id="ARBA00049209"/>
    </source>
</evidence>
<evidence type="ECO:0000256" key="12">
    <source>
        <dbReference type="ARBA" id="ARBA00023239"/>
    </source>
</evidence>
<comment type="function">
    <text evidence="14 19">Bifunctional enzyme that catalyzes the epimerization of the S- and R-forms of NAD(P)HX and the dehydration of the S-form of NAD(P)HX at the expense of ADP, which is converted to AMP. This allows the repair of both epimers of NAD(P)HX, a damaged form of NAD(P)H that is a result of enzymatic or heat-dependent hydration.</text>
</comment>
<evidence type="ECO:0000256" key="5">
    <source>
        <dbReference type="ARBA" id="ARBA00022723"/>
    </source>
</evidence>
<dbReference type="InterPro" id="IPR029056">
    <property type="entry name" value="Ribokinase-like"/>
</dbReference>
<evidence type="ECO:0000259" key="21">
    <source>
        <dbReference type="PROSITE" id="PS51385"/>
    </source>
</evidence>
<dbReference type="Pfam" id="PF01256">
    <property type="entry name" value="Carb_kinase"/>
    <property type="match status" value="1"/>
</dbReference>
<dbReference type="Gene3D" id="3.40.1190.20">
    <property type="match status" value="1"/>
</dbReference>
<evidence type="ECO:0000256" key="2">
    <source>
        <dbReference type="ARBA" id="ARBA00000909"/>
    </source>
</evidence>
<evidence type="ECO:0000256" key="3">
    <source>
        <dbReference type="ARBA" id="ARBA00006001"/>
    </source>
</evidence>
<feature type="binding site" evidence="18">
    <location>
        <position position="155"/>
    </location>
    <ligand>
        <name>(6S)-NADPHX</name>
        <dbReference type="ChEBI" id="CHEBI:64076"/>
    </ligand>
</feature>
<evidence type="ECO:0000313" key="23">
    <source>
        <dbReference type="Proteomes" id="UP000003980"/>
    </source>
</evidence>
<comment type="catalytic activity">
    <reaction evidence="1 18 19">
        <text>(6R)-NADHX = (6S)-NADHX</text>
        <dbReference type="Rhea" id="RHEA:32215"/>
        <dbReference type="ChEBI" id="CHEBI:64074"/>
        <dbReference type="ChEBI" id="CHEBI:64075"/>
        <dbReference type="EC" id="5.1.99.6"/>
    </reaction>
</comment>
<reference evidence="22 23" key="1">
    <citation type="submission" date="2012-01" db="EMBL/GenBank/DDBJ databases">
        <title>Improved High-Quality Draft sequence of Metallosphaera yellowstonensis MK1.</title>
        <authorList>
            <consortium name="US DOE Joint Genome Institute"/>
            <person name="Lucas S."/>
            <person name="Han J."/>
            <person name="Cheng J.-F."/>
            <person name="Goodwin L."/>
            <person name="Pitluck S."/>
            <person name="Peters L."/>
            <person name="Teshima H."/>
            <person name="Detter J.C."/>
            <person name="Han C."/>
            <person name="Tapia R."/>
            <person name="Land M."/>
            <person name="Hauser L."/>
            <person name="Kyrpides N."/>
            <person name="Kozubal M."/>
            <person name="Macur R.E."/>
            <person name="Jay Z."/>
            <person name="Inskeep W."/>
            <person name="Woyke T."/>
        </authorList>
    </citation>
    <scope>NUCLEOTIDE SEQUENCE [LARGE SCALE GENOMIC DNA]</scope>
    <source>
        <strain evidence="22 23">MK1</strain>
    </source>
</reference>
<dbReference type="eggNOG" id="arCOG00018">
    <property type="taxonomic scope" value="Archaea"/>
</dbReference>
<dbReference type="OrthoDB" id="15148at2157"/>